<dbReference type="Proteomes" id="UP000193411">
    <property type="component" value="Unassembled WGS sequence"/>
</dbReference>
<feature type="region of interest" description="Disordered" evidence="1">
    <location>
        <begin position="183"/>
        <end position="223"/>
    </location>
</feature>
<gene>
    <name evidence="2" type="ORF">BCR44DRAFT_76426</name>
</gene>
<proteinExistence type="predicted"/>
<reference evidence="2 3" key="1">
    <citation type="submission" date="2016-07" db="EMBL/GenBank/DDBJ databases">
        <title>Pervasive Adenine N6-methylation of Active Genes in Fungi.</title>
        <authorList>
            <consortium name="DOE Joint Genome Institute"/>
            <person name="Mondo S.J."/>
            <person name="Dannebaum R.O."/>
            <person name="Kuo R.C."/>
            <person name="Labutti K."/>
            <person name="Haridas S."/>
            <person name="Kuo A."/>
            <person name="Salamov A."/>
            <person name="Ahrendt S.R."/>
            <person name="Lipzen A."/>
            <person name="Sullivan W."/>
            <person name="Andreopoulos W.B."/>
            <person name="Clum A."/>
            <person name="Lindquist E."/>
            <person name="Daum C."/>
            <person name="Ramamoorthy G.K."/>
            <person name="Gryganskyi A."/>
            <person name="Culley D."/>
            <person name="Magnuson J.K."/>
            <person name="James T.Y."/>
            <person name="O'Malley M.A."/>
            <person name="Stajich J.E."/>
            <person name="Spatafora J.W."/>
            <person name="Visel A."/>
            <person name="Grigoriev I.V."/>
        </authorList>
    </citation>
    <scope>NUCLEOTIDE SEQUENCE [LARGE SCALE GENOMIC DNA]</scope>
    <source>
        <strain evidence="2 3">PL171</strain>
    </source>
</reference>
<name>A0A1Y2HLI6_9FUNG</name>
<evidence type="ECO:0000313" key="2">
    <source>
        <dbReference type="EMBL" id="ORZ35429.1"/>
    </source>
</evidence>
<evidence type="ECO:0000313" key="3">
    <source>
        <dbReference type="Proteomes" id="UP000193411"/>
    </source>
</evidence>
<dbReference type="EMBL" id="MCFL01000022">
    <property type="protein sequence ID" value="ORZ35429.1"/>
    <property type="molecule type" value="Genomic_DNA"/>
</dbReference>
<organism evidence="2 3">
    <name type="scientific">Catenaria anguillulae PL171</name>
    <dbReference type="NCBI Taxonomy" id="765915"/>
    <lineage>
        <taxon>Eukaryota</taxon>
        <taxon>Fungi</taxon>
        <taxon>Fungi incertae sedis</taxon>
        <taxon>Blastocladiomycota</taxon>
        <taxon>Blastocladiomycetes</taxon>
        <taxon>Blastocladiales</taxon>
        <taxon>Catenariaceae</taxon>
        <taxon>Catenaria</taxon>
    </lineage>
</organism>
<dbReference type="OrthoDB" id="10679141at2759"/>
<feature type="non-terminal residue" evidence="2">
    <location>
        <position position="223"/>
    </location>
</feature>
<sequence length="223" mass="22485">MLATAQPPTPVAAPGQAPPAYSTALLPIVRVPSVLGAQTAPNTVLGMERGAVKLVTLSPAAEAKIIEVRLVPLVDNKPAANPATQMDLSKLAADKAPLMVFFPGSKLYLGSAAGKKLMFSMRAVPLQAWAVVARSEQPGTYMLVSHSKPEFALGLEGEKVSTVPSDSQQNVILFTLDAIQPPAPPADAGAAAGPAAAAGAAKPAGAAPAARPGGPAARKAPPQ</sequence>
<dbReference type="AlphaFoldDB" id="A0A1Y2HLI6"/>
<keyword evidence="3" id="KW-1185">Reference proteome</keyword>
<evidence type="ECO:0000256" key="1">
    <source>
        <dbReference type="SAM" id="MobiDB-lite"/>
    </source>
</evidence>
<comment type="caution">
    <text evidence="2">The sequence shown here is derived from an EMBL/GenBank/DDBJ whole genome shotgun (WGS) entry which is preliminary data.</text>
</comment>
<protein>
    <submittedName>
        <fullName evidence="2">Uncharacterized protein</fullName>
    </submittedName>
</protein>
<feature type="compositionally biased region" description="Low complexity" evidence="1">
    <location>
        <begin position="186"/>
        <end position="223"/>
    </location>
</feature>
<accession>A0A1Y2HLI6</accession>